<dbReference type="InterPro" id="IPR023193">
    <property type="entry name" value="EPSP_synthase_CS"/>
</dbReference>
<feature type="binding site" evidence="7">
    <location>
        <position position="24"/>
    </location>
    <ligand>
        <name>3-phosphoshikimate</name>
        <dbReference type="ChEBI" id="CHEBI:145989"/>
    </ligand>
</feature>
<feature type="binding site" evidence="7">
    <location>
        <position position="348"/>
    </location>
    <ligand>
        <name>phosphoenolpyruvate</name>
        <dbReference type="ChEBI" id="CHEBI:58702"/>
    </ligand>
</feature>
<keyword evidence="5 7" id="KW-0057">Aromatic amino acid biosynthesis</keyword>
<dbReference type="SUPFAM" id="SSF55205">
    <property type="entry name" value="EPT/RTPC-like"/>
    <property type="match status" value="1"/>
</dbReference>
<dbReference type="HAMAP" id="MF_00210">
    <property type="entry name" value="EPSP_synth"/>
    <property type="match status" value="1"/>
</dbReference>
<protein>
    <recommendedName>
        <fullName evidence="7">3-phosphoshikimate 1-carboxyvinyltransferase</fullName>
        <ecNumber evidence="7">2.5.1.19</ecNumber>
    </recommendedName>
    <alternativeName>
        <fullName evidence="7">5-enolpyruvylshikimate-3-phosphate synthase</fullName>
        <shortName evidence="7">EPSP synthase</shortName>
        <shortName evidence="7">EPSPS</shortName>
    </alternativeName>
</protein>
<comment type="subunit">
    <text evidence="7">Monomer.</text>
</comment>
<evidence type="ECO:0000256" key="3">
    <source>
        <dbReference type="ARBA" id="ARBA00022605"/>
    </source>
</evidence>
<dbReference type="PIRSF" id="PIRSF000505">
    <property type="entry name" value="EPSPS"/>
    <property type="match status" value="1"/>
</dbReference>
<proteinExistence type="inferred from homology"/>
<dbReference type="RefSeq" id="WP_132012262.1">
    <property type="nucleotide sequence ID" value="NZ_SLUN01000001.1"/>
</dbReference>
<feature type="active site" description="Proton acceptor" evidence="7">
    <location>
        <position position="317"/>
    </location>
</feature>
<dbReference type="GO" id="GO:0009073">
    <property type="term" value="P:aromatic amino acid family biosynthetic process"/>
    <property type="evidence" value="ECO:0007669"/>
    <property type="project" value="UniProtKB-KW"/>
</dbReference>
<dbReference type="InterPro" id="IPR013792">
    <property type="entry name" value="RNA3'P_cycl/enolpyr_Trfase_a/b"/>
</dbReference>
<comment type="catalytic activity">
    <reaction evidence="6">
        <text>3-phosphoshikimate + phosphoenolpyruvate = 5-O-(1-carboxyvinyl)-3-phosphoshikimate + phosphate</text>
        <dbReference type="Rhea" id="RHEA:21256"/>
        <dbReference type="ChEBI" id="CHEBI:43474"/>
        <dbReference type="ChEBI" id="CHEBI:57701"/>
        <dbReference type="ChEBI" id="CHEBI:58702"/>
        <dbReference type="ChEBI" id="CHEBI:145989"/>
        <dbReference type="EC" id="2.5.1.19"/>
    </reaction>
    <physiologicalReaction direction="left-to-right" evidence="6">
        <dbReference type="Rhea" id="RHEA:21257"/>
    </physiologicalReaction>
</comment>
<feature type="binding site" evidence="7">
    <location>
        <position position="125"/>
    </location>
    <ligand>
        <name>phosphoenolpyruvate</name>
        <dbReference type="ChEBI" id="CHEBI:58702"/>
    </ligand>
</feature>
<feature type="domain" description="Enolpyruvate transferase" evidence="8">
    <location>
        <begin position="12"/>
        <end position="421"/>
    </location>
</feature>
<dbReference type="InterPro" id="IPR001986">
    <property type="entry name" value="Enolpyruvate_Tfrase_dom"/>
</dbReference>
<reference evidence="9 10" key="1">
    <citation type="submission" date="2019-03" db="EMBL/GenBank/DDBJ databases">
        <title>Genomic Encyclopedia of Type Strains, Phase IV (KMG-IV): sequencing the most valuable type-strain genomes for metagenomic binning, comparative biology and taxonomic classification.</title>
        <authorList>
            <person name="Goeker M."/>
        </authorList>
    </citation>
    <scope>NUCLEOTIDE SEQUENCE [LARGE SCALE GENOMIC DNA]</scope>
    <source>
        <strain evidence="9 10">LX-B</strain>
    </source>
</reference>
<keyword evidence="7" id="KW-0963">Cytoplasm</keyword>
<evidence type="ECO:0000256" key="6">
    <source>
        <dbReference type="ARBA" id="ARBA00044633"/>
    </source>
</evidence>
<dbReference type="PANTHER" id="PTHR21090:SF5">
    <property type="entry name" value="PENTAFUNCTIONAL AROM POLYPEPTIDE"/>
    <property type="match status" value="1"/>
</dbReference>
<comment type="similarity">
    <text evidence="2 7">Belongs to the EPSP synthase family.</text>
</comment>
<feature type="binding site" evidence="7">
    <location>
        <position position="173"/>
    </location>
    <ligand>
        <name>3-phosphoshikimate</name>
        <dbReference type="ChEBI" id="CHEBI:145989"/>
    </ligand>
</feature>
<evidence type="ECO:0000256" key="5">
    <source>
        <dbReference type="ARBA" id="ARBA00023141"/>
    </source>
</evidence>
<comment type="pathway">
    <text evidence="1 7">Metabolic intermediate biosynthesis; chorismate biosynthesis; chorismate from D-erythrose 4-phosphate and phosphoenolpyruvate: step 6/7.</text>
</comment>
<dbReference type="Gene3D" id="3.65.10.10">
    <property type="entry name" value="Enolpyruvate transferase domain"/>
    <property type="match status" value="2"/>
</dbReference>
<comment type="caution">
    <text evidence="9">The sequence shown here is derived from an EMBL/GenBank/DDBJ whole genome shotgun (WGS) entry which is preliminary data.</text>
</comment>
<keyword evidence="4 7" id="KW-0808">Transferase</keyword>
<organism evidence="9 10">
    <name type="scientific">Hydrogenispora ethanolica</name>
    <dbReference type="NCBI Taxonomy" id="1082276"/>
    <lineage>
        <taxon>Bacteria</taxon>
        <taxon>Bacillati</taxon>
        <taxon>Bacillota</taxon>
        <taxon>Hydrogenispora</taxon>
    </lineage>
</organism>
<evidence type="ECO:0000256" key="7">
    <source>
        <dbReference type="HAMAP-Rule" id="MF_00210"/>
    </source>
</evidence>
<name>A0A4R1SBD4_HYDET</name>
<feature type="binding site" evidence="7">
    <location>
        <position position="414"/>
    </location>
    <ligand>
        <name>phosphoenolpyruvate</name>
        <dbReference type="ChEBI" id="CHEBI:58702"/>
    </ligand>
</feature>
<accession>A0A4R1SBD4</accession>
<evidence type="ECO:0000256" key="1">
    <source>
        <dbReference type="ARBA" id="ARBA00004811"/>
    </source>
</evidence>
<dbReference type="GO" id="GO:0003866">
    <property type="term" value="F:3-phosphoshikimate 1-carboxyvinyltransferase activity"/>
    <property type="evidence" value="ECO:0007669"/>
    <property type="project" value="UniProtKB-UniRule"/>
</dbReference>
<dbReference type="NCBIfam" id="TIGR01356">
    <property type="entry name" value="aroA"/>
    <property type="match status" value="1"/>
</dbReference>
<feature type="binding site" evidence="7">
    <location>
        <position position="24"/>
    </location>
    <ligand>
        <name>phosphoenolpyruvate</name>
        <dbReference type="ChEBI" id="CHEBI:58702"/>
    </ligand>
</feature>
<evidence type="ECO:0000313" key="10">
    <source>
        <dbReference type="Proteomes" id="UP000295008"/>
    </source>
</evidence>
<evidence type="ECO:0000256" key="2">
    <source>
        <dbReference type="ARBA" id="ARBA00009948"/>
    </source>
</evidence>
<dbReference type="GO" id="GO:0005737">
    <property type="term" value="C:cytoplasm"/>
    <property type="evidence" value="ECO:0007669"/>
    <property type="project" value="UniProtKB-SubCell"/>
</dbReference>
<dbReference type="EC" id="2.5.1.19" evidence="7"/>
<dbReference type="InterPro" id="IPR036968">
    <property type="entry name" value="Enolpyruvate_Tfrase_sf"/>
</dbReference>
<comment type="subcellular location">
    <subcellularLocation>
        <location evidence="7">Cytoplasm</location>
    </subcellularLocation>
</comment>
<sequence length="433" mass="46406">MARPYAVPPARRPVDAVVEIPGSKSITNRALLLAALSDHMVTLDNVLFSDDSRNFLQCLVKLGFPVAFNETNKAVQIIGQNGAIPKRTAAIYVGSAGTAARFLSAMLAAGRGEYLVEASEQMSARPMAPLVGALREQGADFSFPGKPDALPFRIKSNGLQGGRVRLAASQSSQFLSALLMVACFSAADTEIAIEGELPAKPFVAMTLRMMADFGVKASHRDFKSFTVAAGQRYQGLDYAIEPDLSNAGYFFAMAALTGGTVLVRGASLDTLQGDIKLLDILKQMGCKVRPEEDGIRLTGPAGGRFPGVDVDMSGLPDQTPTVAALAPFAASPTIIRNIGFIRYHESDRLTAIVNELTRLGIRAEVNGDGLVIYPGTPQPAELETYDDHRMAMALALVGLRAPGIRIKHPECTAKTFENYFDLFDRTVQGVDSH</sequence>
<dbReference type="Proteomes" id="UP000295008">
    <property type="component" value="Unassembled WGS sequence"/>
</dbReference>
<feature type="binding site" evidence="7">
    <location>
        <position position="25"/>
    </location>
    <ligand>
        <name>3-phosphoshikimate</name>
        <dbReference type="ChEBI" id="CHEBI:145989"/>
    </ligand>
</feature>
<keyword evidence="10" id="KW-1185">Reference proteome</keyword>
<dbReference type="PANTHER" id="PTHR21090">
    <property type="entry name" value="AROM/DEHYDROQUINATE SYNTHASE"/>
    <property type="match status" value="1"/>
</dbReference>
<feature type="binding site" evidence="7">
    <location>
        <position position="317"/>
    </location>
    <ligand>
        <name>3-phosphoshikimate</name>
        <dbReference type="ChEBI" id="CHEBI:145989"/>
    </ligand>
</feature>
<dbReference type="AlphaFoldDB" id="A0A4R1SBD4"/>
<evidence type="ECO:0000259" key="8">
    <source>
        <dbReference type="Pfam" id="PF00275"/>
    </source>
</evidence>
<feature type="binding site" evidence="7">
    <location>
        <position position="29"/>
    </location>
    <ligand>
        <name>3-phosphoshikimate</name>
        <dbReference type="ChEBI" id="CHEBI:145989"/>
    </ligand>
</feature>
<dbReference type="OrthoDB" id="9809920at2"/>
<feature type="binding site" evidence="7">
    <location>
        <position position="171"/>
    </location>
    <ligand>
        <name>3-phosphoshikimate</name>
        <dbReference type="ChEBI" id="CHEBI:145989"/>
    </ligand>
</feature>
<dbReference type="InterPro" id="IPR006264">
    <property type="entry name" value="EPSP_synthase"/>
</dbReference>
<feature type="binding site" evidence="7">
    <location>
        <position position="173"/>
    </location>
    <ligand>
        <name>phosphoenolpyruvate</name>
        <dbReference type="ChEBI" id="CHEBI:58702"/>
    </ligand>
</feature>
<dbReference type="GO" id="GO:0008652">
    <property type="term" value="P:amino acid biosynthetic process"/>
    <property type="evidence" value="ECO:0007669"/>
    <property type="project" value="UniProtKB-KW"/>
</dbReference>
<dbReference type="Pfam" id="PF00275">
    <property type="entry name" value="EPSP_synthase"/>
    <property type="match status" value="1"/>
</dbReference>
<dbReference type="GO" id="GO:0009423">
    <property type="term" value="P:chorismate biosynthetic process"/>
    <property type="evidence" value="ECO:0007669"/>
    <property type="project" value="UniProtKB-UniRule"/>
</dbReference>
<evidence type="ECO:0000313" key="9">
    <source>
        <dbReference type="EMBL" id="TCL76865.1"/>
    </source>
</evidence>
<keyword evidence="3 7" id="KW-0028">Amino-acid biosynthesis</keyword>
<dbReference type="PROSITE" id="PS00885">
    <property type="entry name" value="EPSP_SYNTHASE_2"/>
    <property type="match status" value="1"/>
</dbReference>
<feature type="binding site" evidence="7">
    <location>
        <position position="172"/>
    </location>
    <ligand>
        <name>3-phosphoshikimate</name>
        <dbReference type="ChEBI" id="CHEBI:145989"/>
    </ligand>
</feature>
<feature type="binding site" evidence="7">
    <location>
        <position position="389"/>
    </location>
    <ligand>
        <name>phosphoenolpyruvate</name>
        <dbReference type="ChEBI" id="CHEBI:58702"/>
    </ligand>
</feature>
<feature type="binding site" evidence="7">
    <location>
        <position position="344"/>
    </location>
    <ligand>
        <name>3-phosphoshikimate</name>
        <dbReference type="ChEBI" id="CHEBI:145989"/>
    </ligand>
</feature>
<comment type="function">
    <text evidence="7">Catalyzes the transfer of the enolpyruvyl moiety of phosphoenolpyruvate (PEP) to the 5-hydroxyl of shikimate-3-phosphate (S3P) to produce enolpyruvyl shikimate-3-phosphate and inorganic phosphate.</text>
</comment>
<gene>
    <name evidence="7" type="primary">aroA</name>
    <name evidence="9" type="ORF">EDC14_1001150</name>
</gene>
<dbReference type="CDD" id="cd01556">
    <property type="entry name" value="EPSP_synthase"/>
    <property type="match status" value="1"/>
</dbReference>
<evidence type="ECO:0000256" key="4">
    <source>
        <dbReference type="ARBA" id="ARBA00022679"/>
    </source>
</evidence>
<dbReference type="UniPathway" id="UPA00053">
    <property type="reaction ID" value="UER00089"/>
</dbReference>
<comment type="caution">
    <text evidence="7">Lacks conserved residue(s) required for the propagation of feature annotation.</text>
</comment>
<dbReference type="EMBL" id="SLUN01000001">
    <property type="protein sequence ID" value="TCL76865.1"/>
    <property type="molecule type" value="Genomic_DNA"/>
</dbReference>
<feature type="binding site" evidence="7">
    <location>
        <position position="97"/>
    </location>
    <ligand>
        <name>phosphoenolpyruvate</name>
        <dbReference type="ChEBI" id="CHEBI:58702"/>
    </ligand>
</feature>